<proteinExistence type="predicted"/>
<evidence type="ECO:0000313" key="1">
    <source>
        <dbReference type="EMBL" id="TDQ45832.1"/>
    </source>
</evidence>
<name>A0A4R6UHI6_9GAMM</name>
<sequence>MQTQKPKPTTTILTLDAAINNWWQDEMRFAPLYASYCGVRQYDDQLPDSSEQAIKKQTLSRREHLRNIESAIKLENGLDELSRQVALYQLQTTLRLAETPDHLAPLGSSHGLHVQLTRLLHLADLSTAEGRENYLSRLRGLPVWLAQQQQLLHKALERQQYPYAEALRAVPIAIRFMASEQGLAQTFEPTSDQAVNDTAFQQRLQNVLQMLVAPALQTFAEFIETVYLKHSRPLPGLCAIPDGEAWYQALIRQHTSLSLTAAEIHQIGLEEVAATREKAEAILKELGLPTPFDKGIDALRNDPRQYAQTPEQLLQYATQLCETINAALPRLFSRLPHLPFHVKATPAQLAPAYPSGFYLEPPADGSRPGEYWVNTHELNSRPLYVLPALTLHEAMPGHHLQIALTQERENLPAFRRCLLNTAYEEGWALYAESLGNEIGLYDDPHAKLGWLSYRLWRAARLVIDTGLHAKGWTREQAVQYLYQHSSLSKHESETEVDRYITWPGQALGYLLGEREMHALRRECSQQLGFDLQRFHEQLLCEGELPLPLLRRNSTDRSTISA</sequence>
<dbReference type="InterPro" id="IPR010281">
    <property type="entry name" value="DUF885"/>
</dbReference>
<dbReference type="Proteomes" id="UP000295375">
    <property type="component" value="Unassembled WGS sequence"/>
</dbReference>
<accession>A0A4R6UHI6</accession>
<dbReference type="Pfam" id="PF05960">
    <property type="entry name" value="DUF885"/>
    <property type="match status" value="1"/>
</dbReference>
<dbReference type="RefSeq" id="WP_133592422.1">
    <property type="nucleotide sequence ID" value="NZ_CP037953.1"/>
</dbReference>
<gene>
    <name evidence="1" type="ORF">EV696_11765</name>
</gene>
<protein>
    <submittedName>
        <fullName evidence="1">Uncharacterized protein (DUF885 family)</fullName>
    </submittedName>
</protein>
<dbReference type="OrthoDB" id="9769898at2"/>
<comment type="caution">
    <text evidence="1">The sequence shown here is derived from an EMBL/GenBank/DDBJ whole genome shotgun (WGS) entry which is preliminary data.</text>
</comment>
<organism evidence="1 2">
    <name type="scientific">Permianibacter aggregans</name>
    <dbReference type="NCBI Taxonomy" id="1510150"/>
    <lineage>
        <taxon>Bacteria</taxon>
        <taxon>Pseudomonadati</taxon>
        <taxon>Pseudomonadota</taxon>
        <taxon>Gammaproteobacteria</taxon>
        <taxon>Pseudomonadales</taxon>
        <taxon>Pseudomonadaceae</taxon>
        <taxon>Permianibacter</taxon>
    </lineage>
</organism>
<reference evidence="1 2" key="1">
    <citation type="submission" date="2019-03" db="EMBL/GenBank/DDBJ databases">
        <title>Genomic Encyclopedia of Type Strains, Phase IV (KMG-IV): sequencing the most valuable type-strain genomes for metagenomic binning, comparative biology and taxonomic classification.</title>
        <authorList>
            <person name="Goeker M."/>
        </authorList>
    </citation>
    <scope>NUCLEOTIDE SEQUENCE [LARGE SCALE GENOMIC DNA]</scope>
    <source>
        <strain evidence="1 2">DSM 103792</strain>
    </source>
</reference>
<keyword evidence="2" id="KW-1185">Reference proteome</keyword>
<dbReference type="EMBL" id="SNYM01000017">
    <property type="protein sequence ID" value="TDQ45832.1"/>
    <property type="molecule type" value="Genomic_DNA"/>
</dbReference>
<dbReference type="AlphaFoldDB" id="A0A4R6UHI6"/>
<dbReference type="PANTHER" id="PTHR33361">
    <property type="entry name" value="GLR0591 PROTEIN"/>
    <property type="match status" value="1"/>
</dbReference>
<evidence type="ECO:0000313" key="2">
    <source>
        <dbReference type="Proteomes" id="UP000295375"/>
    </source>
</evidence>
<dbReference type="PANTHER" id="PTHR33361:SF2">
    <property type="entry name" value="DUF885 DOMAIN-CONTAINING PROTEIN"/>
    <property type="match status" value="1"/>
</dbReference>